<dbReference type="AlphaFoldDB" id="A0A510V8Z4"/>
<evidence type="ECO:0000313" key="1">
    <source>
        <dbReference type="EMBL" id="GEK23342.1"/>
    </source>
</evidence>
<reference evidence="1 2" key="1">
    <citation type="submission" date="2019-07" db="EMBL/GenBank/DDBJ databases">
        <title>Whole genome shotgun sequence of Cellulomonas xylanilytica NBRC 101102.</title>
        <authorList>
            <person name="Hosoyama A."/>
            <person name="Uohara A."/>
            <person name="Ohji S."/>
            <person name="Ichikawa N."/>
        </authorList>
    </citation>
    <scope>NUCLEOTIDE SEQUENCE [LARGE SCALE GENOMIC DNA]</scope>
    <source>
        <strain evidence="1 2">NBRC 101102</strain>
    </source>
</reference>
<proteinExistence type="predicted"/>
<organism evidence="1 2">
    <name type="scientific">Cellulomonas xylanilytica</name>
    <dbReference type="NCBI Taxonomy" id="233583"/>
    <lineage>
        <taxon>Bacteria</taxon>
        <taxon>Bacillati</taxon>
        <taxon>Actinomycetota</taxon>
        <taxon>Actinomycetes</taxon>
        <taxon>Micrococcales</taxon>
        <taxon>Cellulomonadaceae</taxon>
        <taxon>Cellulomonas</taxon>
    </lineage>
</organism>
<name>A0A510V8Z4_9CELL</name>
<comment type="caution">
    <text evidence="1">The sequence shown here is derived from an EMBL/GenBank/DDBJ whole genome shotgun (WGS) entry which is preliminary data.</text>
</comment>
<keyword evidence="2" id="KW-1185">Reference proteome</keyword>
<dbReference type="RefSeq" id="WP_146931020.1">
    <property type="nucleotide sequence ID" value="NZ_BJUB01000015.1"/>
</dbReference>
<dbReference type="Proteomes" id="UP000321118">
    <property type="component" value="Unassembled WGS sequence"/>
</dbReference>
<dbReference type="OrthoDB" id="4178485at2"/>
<dbReference type="EMBL" id="BJUB01000015">
    <property type="protein sequence ID" value="GEK23342.1"/>
    <property type="molecule type" value="Genomic_DNA"/>
</dbReference>
<protein>
    <submittedName>
        <fullName evidence="1">Uncharacterized protein</fullName>
    </submittedName>
</protein>
<evidence type="ECO:0000313" key="2">
    <source>
        <dbReference type="Proteomes" id="UP000321118"/>
    </source>
</evidence>
<sequence length="138" mass="15692">MTAFEEAFTAVVRARGVWRDDSPAELLDRWASFVAECERGYRGDEFAYGNEAMARTTIEAAMRDPGLAGFPEMAGFRRRVATIDARFQPLLVEHAFPGIDPDEWWLRGIVRRAGGRLAQDWKRSFGFDVEVVRHPRAS</sequence>
<gene>
    <name evidence="1" type="ORF">CXY01_38620</name>
</gene>
<accession>A0A510V8Z4</accession>